<evidence type="ECO:0000256" key="2">
    <source>
        <dbReference type="ARBA" id="ARBA00004377"/>
    </source>
</evidence>
<dbReference type="PANTHER" id="PTHR37531">
    <property type="entry name" value="HEME EXPORTER PROTEIN D"/>
    <property type="match status" value="1"/>
</dbReference>
<comment type="caution">
    <text evidence="13">The sequence shown here is derived from an EMBL/GenBank/DDBJ whole genome shotgun (WGS) entry which is preliminary data.</text>
</comment>
<sequence>MHFDSFSDFLAMGGYASYVWAAYGISALSMLILLWSSIRKSRRLAADIKNKIAREQRIKAAENLENTL</sequence>
<comment type="similarity">
    <text evidence="3 12">Belongs to the CcmD/CycX/HelD family.</text>
</comment>
<dbReference type="STRING" id="265726.KY46_05095"/>
<evidence type="ECO:0000313" key="14">
    <source>
        <dbReference type="Proteomes" id="UP000033633"/>
    </source>
</evidence>
<proteinExistence type="inferred from homology"/>
<keyword evidence="10 12" id="KW-1133">Transmembrane helix</keyword>
<feature type="transmembrane region" description="Helical" evidence="12">
    <location>
        <begin position="15"/>
        <end position="35"/>
    </location>
</feature>
<organism evidence="13 14">
    <name type="scientific">Photobacterium halotolerans</name>
    <dbReference type="NCBI Taxonomy" id="265726"/>
    <lineage>
        <taxon>Bacteria</taxon>
        <taxon>Pseudomonadati</taxon>
        <taxon>Pseudomonadota</taxon>
        <taxon>Gammaproteobacteria</taxon>
        <taxon>Vibrionales</taxon>
        <taxon>Vibrionaceae</taxon>
        <taxon>Photobacterium</taxon>
    </lineage>
</organism>
<reference evidence="13 14" key="1">
    <citation type="submission" date="2014-12" db="EMBL/GenBank/DDBJ databases">
        <title>Mercury Reductase activity and rhizosphere competence traits in the genome of root associated Photobacterium halotolerans MELD1.</title>
        <authorList>
            <person name="Mathew D.C."/>
            <person name="Huang C.-C."/>
        </authorList>
    </citation>
    <scope>NUCLEOTIDE SEQUENCE [LARGE SCALE GENOMIC DNA]</scope>
    <source>
        <strain evidence="13 14">MELD1</strain>
    </source>
</reference>
<dbReference type="GO" id="GO:0015886">
    <property type="term" value="P:heme transport"/>
    <property type="evidence" value="ECO:0007669"/>
    <property type="project" value="InterPro"/>
</dbReference>
<comment type="subcellular location">
    <subcellularLocation>
        <location evidence="2 12">Cell inner membrane</location>
        <topology evidence="2 12">Single-pass membrane protein</topology>
    </subcellularLocation>
</comment>
<dbReference type="InterPro" id="IPR007078">
    <property type="entry name" value="Haem_export_protD_CcmD"/>
</dbReference>
<evidence type="ECO:0000256" key="7">
    <source>
        <dbReference type="ARBA" id="ARBA00022519"/>
    </source>
</evidence>
<dbReference type="NCBIfam" id="TIGR03141">
    <property type="entry name" value="cytochro_ccmD"/>
    <property type="match status" value="1"/>
</dbReference>
<evidence type="ECO:0000256" key="10">
    <source>
        <dbReference type="ARBA" id="ARBA00022989"/>
    </source>
</evidence>
<dbReference type="InterPro" id="IPR052075">
    <property type="entry name" value="Heme_exporter_D"/>
</dbReference>
<evidence type="ECO:0000256" key="1">
    <source>
        <dbReference type="ARBA" id="ARBA00002442"/>
    </source>
</evidence>
<evidence type="ECO:0000256" key="4">
    <source>
        <dbReference type="ARBA" id="ARBA00016461"/>
    </source>
</evidence>
<dbReference type="PANTHER" id="PTHR37531:SF1">
    <property type="entry name" value="HEME EXPORTER PROTEIN D"/>
    <property type="match status" value="1"/>
</dbReference>
<dbReference type="EMBL" id="JWYV01000002">
    <property type="protein sequence ID" value="KKD01136.1"/>
    <property type="molecule type" value="Genomic_DNA"/>
</dbReference>
<evidence type="ECO:0000256" key="5">
    <source>
        <dbReference type="ARBA" id="ARBA00022448"/>
    </source>
</evidence>
<evidence type="ECO:0000256" key="3">
    <source>
        <dbReference type="ARBA" id="ARBA00008741"/>
    </source>
</evidence>
<keyword evidence="5 12" id="KW-0813">Transport</keyword>
<evidence type="ECO:0000313" key="13">
    <source>
        <dbReference type="EMBL" id="KKD01136.1"/>
    </source>
</evidence>
<dbReference type="GO" id="GO:0005886">
    <property type="term" value="C:plasma membrane"/>
    <property type="evidence" value="ECO:0007669"/>
    <property type="project" value="UniProtKB-SubCell"/>
</dbReference>
<dbReference type="Proteomes" id="UP000033633">
    <property type="component" value="Unassembled WGS sequence"/>
</dbReference>
<dbReference type="OrthoDB" id="9815607at2"/>
<keyword evidence="6 12" id="KW-1003">Cell membrane</keyword>
<comment type="function">
    <text evidence="1 12">Required for the export of heme to the periplasm for the biogenesis of c-type cytochromes.</text>
</comment>
<protein>
    <recommendedName>
        <fullName evidence="4 12">Heme exporter protein D</fullName>
    </recommendedName>
</protein>
<evidence type="ECO:0000256" key="11">
    <source>
        <dbReference type="ARBA" id="ARBA00023136"/>
    </source>
</evidence>
<evidence type="ECO:0000256" key="12">
    <source>
        <dbReference type="RuleBase" id="RU363101"/>
    </source>
</evidence>
<keyword evidence="11 12" id="KW-0472">Membrane</keyword>
<dbReference type="PATRIC" id="fig|265726.11.peg.2390"/>
<dbReference type="Pfam" id="PF04995">
    <property type="entry name" value="CcmD"/>
    <property type="match status" value="1"/>
</dbReference>
<gene>
    <name evidence="13" type="ORF">KY46_05095</name>
</gene>
<evidence type="ECO:0000256" key="8">
    <source>
        <dbReference type="ARBA" id="ARBA00022692"/>
    </source>
</evidence>
<keyword evidence="14" id="KW-1185">Reference proteome</keyword>
<keyword evidence="7 12" id="KW-0997">Cell inner membrane</keyword>
<dbReference type="RefSeq" id="WP_046219504.1">
    <property type="nucleotide sequence ID" value="NZ_JWYV01000002.1"/>
</dbReference>
<keyword evidence="8 12" id="KW-0812">Transmembrane</keyword>
<name>A0A0F5VG41_9GAMM</name>
<dbReference type="AlphaFoldDB" id="A0A0F5VG41"/>
<dbReference type="GO" id="GO:0017004">
    <property type="term" value="P:cytochrome complex assembly"/>
    <property type="evidence" value="ECO:0007669"/>
    <property type="project" value="UniProtKB-KW"/>
</dbReference>
<accession>A0A0F5VG41</accession>
<evidence type="ECO:0000256" key="6">
    <source>
        <dbReference type="ARBA" id="ARBA00022475"/>
    </source>
</evidence>
<evidence type="ECO:0000256" key="9">
    <source>
        <dbReference type="ARBA" id="ARBA00022748"/>
    </source>
</evidence>
<keyword evidence="9 12" id="KW-0201">Cytochrome c-type biogenesis</keyword>
<dbReference type="GO" id="GO:1903607">
    <property type="term" value="P:cytochrome c biosynthetic process"/>
    <property type="evidence" value="ECO:0007669"/>
    <property type="project" value="TreeGrafter"/>
</dbReference>